<comment type="catalytic activity">
    <reaction evidence="1">
        <text>RNA(n) + a ribonucleoside 5'-triphosphate = RNA(n+1) + diphosphate</text>
        <dbReference type="Rhea" id="RHEA:21248"/>
        <dbReference type="Rhea" id="RHEA-COMP:14527"/>
        <dbReference type="Rhea" id="RHEA-COMP:17342"/>
        <dbReference type="ChEBI" id="CHEBI:33019"/>
        <dbReference type="ChEBI" id="CHEBI:61557"/>
        <dbReference type="ChEBI" id="CHEBI:140395"/>
        <dbReference type="EC" id="2.7.7.6"/>
    </reaction>
</comment>
<dbReference type="HAMAP" id="MF_00866">
    <property type="entry name" value="RNApol_arch_Rpo8"/>
    <property type="match status" value="1"/>
</dbReference>
<evidence type="ECO:0000313" key="2">
    <source>
        <dbReference type="EMBL" id="MDK6027760.1"/>
    </source>
</evidence>
<evidence type="ECO:0000256" key="1">
    <source>
        <dbReference type="HAMAP-Rule" id="MF_00866"/>
    </source>
</evidence>
<gene>
    <name evidence="1" type="primary">rpo8</name>
    <name evidence="1" type="synonym">rpoG</name>
    <name evidence="2" type="ORF">QPL79_00015</name>
</gene>
<dbReference type="GO" id="GO:0005737">
    <property type="term" value="C:cytoplasm"/>
    <property type="evidence" value="ECO:0007669"/>
    <property type="project" value="UniProtKB-SubCell"/>
</dbReference>
<dbReference type="GO" id="GO:0000428">
    <property type="term" value="C:DNA-directed RNA polymerase complex"/>
    <property type="evidence" value="ECO:0007669"/>
    <property type="project" value="UniProtKB-KW"/>
</dbReference>
<comment type="subcellular location">
    <subcellularLocation>
        <location evidence="1">Cytoplasm</location>
    </subcellularLocation>
</comment>
<comment type="function">
    <text evidence="1">DNA-dependent RNA polymerase (RNAP) catalyzes the transcription of DNA into RNA using the four ribonucleoside triphosphates as substrates.</text>
</comment>
<keyword evidence="1" id="KW-0804">Transcription</keyword>
<accession>A0ABD4Z5Z5</accession>
<comment type="similarity">
    <text evidence="1">Belongs to the archaeal Rpo8 RNA polymerase subunit family.</text>
</comment>
<dbReference type="EC" id="2.7.7.6" evidence="1"/>
<keyword evidence="1 2" id="KW-0548">Nucleotidyltransferase</keyword>
<organism evidence="2 3">
    <name type="scientific">Ignisphaera cupida</name>
    <dbReference type="NCBI Taxonomy" id="3050454"/>
    <lineage>
        <taxon>Archaea</taxon>
        <taxon>Thermoproteota</taxon>
        <taxon>Thermoprotei</taxon>
        <taxon>Desulfurococcales</taxon>
        <taxon>Desulfurococcaceae</taxon>
        <taxon>Ignisphaera</taxon>
    </lineage>
</organism>
<keyword evidence="1 2" id="KW-0808">Transferase</keyword>
<reference evidence="2 3" key="1">
    <citation type="submission" date="2023-05" db="EMBL/GenBank/DDBJ databases">
        <title>A new hyperthermophilic archaea 'Ignisphaera cupida' sp. nov. and description of the family 'Ignisphaeraceae' fam. nov.</title>
        <authorList>
            <person name="Podosokorskaya O.A."/>
            <person name="Elcheninov A.G."/>
            <person name="Klukina A."/>
            <person name="Merkel A.Y."/>
        </authorList>
    </citation>
    <scope>NUCLEOTIDE SEQUENCE [LARGE SCALE GENOMIC DNA]</scope>
    <source>
        <strain evidence="2 3">4213-co</strain>
    </source>
</reference>
<keyword evidence="1" id="KW-0963">Cytoplasm</keyword>
<dbReference type="Pfam" id="PF16992">
    <property type="entry name" value="RNA_pol_RpbG"/>
    <property type="match status" value="1"/>
</dbReference>
<keyword evidence="3" id="KW-1185">Reference proteome</keyword>
<sequence length="119" mass="13824">MSLMLKCIIEDVSKSRIPDIQILEMKCSNEVEIKMDIHRKLNLFKPKEEITFILSKELPQYIEGKDFVAHGFIIAKKAENNNTNMYISLWGFLIIISVTNENLISGFNIMDKVYVKMSH</sequence>
<protein>
    <recommendedName>
        <fullName evidence="1">DNA-directed RNA polymerase subunit Rpo8</fullName>
        <ecNumber evidence="1">2.7.7.6</ecNumber>
    </recommendedName>
    <alternativeName>
        <fullName evidence="1">DNA-directed RNA polymerase, subunit G</fullName>
    </alternativeName>
</protein>
<proteinExistence type="inferred from homology"/>
<evidence type="ECO:0000313" key="3">
    <source>
        <dbReference type="Proteomes" id="UP001529235"/>
    </source>
</evidence>
<comment type="caution">
    <text evidence="2">The sequence shown here is derived from an EMBL/GenBank/DDBJ whole genome shotgun (WGS) entry which is preliminary data.</text>
</comment>
<dbReference type="Gene3D" id="2.40.50.140">
    <property type="entry name" value="Nucleic acid-binding proteins"/>
    <property type="match status" value="1"/>
</dbReference>
<dbReference type="EMBL" id="JASNVW010000001">
    <property type="protein sequence ID" value="MDK6027760.1"/>
    <property type="molecule type" value="Genomic_DNA"/>
</dbReference>
<dbReference type="Proteomes" id="UP001529235">
    <property type="component" value="Unassembled WGS sequence"/>
</dbReference>
<dbReference type="GO" id="GO:0006351">
    <property type="term" value="P:DNA-templated transcription"/>
    <property type="evidence" value="ECO:0007669"/>
    <property type="project" value="UniProtKB-UniRule"/>
</dbReference>
<dbReference type="InterPro" id="IPR031555">
    <property type="entry name" value="RNA_pol_Rpo8"/>
</dbReference>
<dbReference type="InterPro" id="IPR012340">
    <property type="entry name" value="NA-bd_OB-fold"/>
</dbReference>
<dbReference type="GO" id="GO:0003899">
    <property type="term" value="F:DNA-directed RNA polymerase activity"/>
    <property type="evidence" value="ECO:0007669"/>
    <property type="project" value="UniProtKB-UniRule"/>
</dbReference>
<comment type="subunit">
    <text evidence="1">Part of the RNA polymerase complex.</text>
</comment>
<dbReference type="AlphaFoldDB" id="A0ABD4Z5Z5"/>
<name>A0ABD4Z5Z5_9CREN</name>
<keyword evidence="1 2" id="KW-0240">DNA-directed RNA polymerase</keyword>
<dbReference type="RefSeq" id="WP_285272747.1">
    <property type="nucleotide sequence ID" value="NZ_JASNVW010000001.1"/>
</dbReference>